<dbReference type="Gene3D" id="1.10.260.40">
    <property type="entry name" value="lambda repressor-like DNA-binding domains"/>
    <property type="match status" value="1"/>
</dbReference>
<name>A0A7G3ZGI0_9SACH</name>
<feature type="compositionally biased region" description="Polar residues" evidence="7">
    <location>
        <begin position="1"/>
        <end position="10"/>
    </location>
</feature>
<gene>
    <name evidence="9" type="ORF">HG536_0D01380</name>
</gene>
<dbReference type="Pfam" id="PF08523">
    <property type="entry name" value="MBF1"/>
    <property type="match status" value="1"/>
</dbReference>
<dbReference type="GO" id="GO:0003677">
    <property type="term" value="F:DNA binding"/>
    <property type="evidence" value="ECO:0007669"/>
    <property type="project" value="UniProtKB-KW"/>
</dbReference>
<dbReference type="AlphaFoldDB" id="A0A7G3ZGI0"/>
<evidence type="ECO:0000256" key="6">
    <source>
        <dbReference type="ARBA" id="ARBA00035107"/>
    </source>
</evidence>
<reference evidence="9 10" key="1">
    <citation type="submission" date="2020-06" db="EMBL/GenBank/DDBJ databases">
        <title>The yeast mating-type switching endonuclease HO is a domesticated member of an unorthodox homing genetic element family.</title>
        <authorList>
            <person name="Coughlan A.Y."/>
            <person name="Lombardi L."/>
            <person name="Braun-Galleani S."/>
            <person name="Martos A.R."/>
            <person name="Galeote V."/>
            <person name="Bigey F."/>
            <person name="Dequin S."/>
            <person name="Byrne K.P."/>
            <person name="Wolfe K.H."/>
        </authorList>
    </citation>
    <scope>NUCLEOTIDE SEQUENCE [LARGE SCALE GENOMIC DNA]</scope>
    <source>
        <strain evidence="9 10">CBS764</strain>
    </source>
</reference>
<dbReference type="InterPro" id="IPR001387">
    <property type="entry name" value="Cro/C1-type_HTH"/>
</dbReference>
<evidence type="ECO:0000256" key="1">
    <source>
        <dbReference type="ARBA" id="ARBA00009802"/>
    </source>
</evidence>
<comment type="similarity">
    <text evidence="1">Belongs to the MBF1 family.</text>
</comment>
<dbReference type="GeneID" id="59325783"/>
<keyword evidence="3" id="KW-0805">Transcription regulation</keyword>
<dbReference type="GO" id="GO:0005634">
    <property type="term" value="C:nucleus"/>
    <property type="evidence" value="ECO:0007669"/>
    <property type="project" value="TreeGrafter"/>
</dbReference>
<dbReference type="SMART" id="SM00530">
    <property type="entry name" value="HTH_XRE"/>
    <property type="match status" value="1"/>
</dbReference>
<dbReference type="Pfam" id="PF01381">
    <property type="entry name" value="HTH_3"/>
    <property type="match status" value="1"/>
</dbReference>
<sequence length="151" mass="16374">MSDWESTTVIGQRVRAGGGGPRANVARSQGQINAARRQGLVVSVDKKYGSTNAKGDSEGQRLTKVDRETDIVKPKKLDSSVGRTISRVRTEKKLSQKDLATKINEKPTVINDYEAARAIPNQQVLGKLERALGVKLRGKNIGEPLGGPKKK</sequence>
<comment type="function">
    <text evidence="6">Transcriptional coactivator that stimulates GCN4-dependent transcriptional activity by bridging the DNA-binding region of GCN4 and TBP (SPT15), thereby recruiting TBP to GCN4-bound promoters. Involved in induction of the ribosome quality control (RQC) pathway; a pathway that degrades nascent peptide chains during problematic translation. Required to prevent stalled ribosomes from frameshifting.</text>
</comment>
<feature type="domain" description="HTH cro/C1-type" evidence="8">
    <location>
        <begin position="85"/>
        <end position="139"/>
    </location>
</feature>
<evidence type="ECO:0000256" key="3">
    <source>
        <dbReference type="ARBA" id="ARBA00023015"/>
    </source>
</evidence>
<evidence type="ECO:0000313" key="9">
    <source>
        <dbReference type="EMBL" id="QLL32616.1"/>
    </source>
</evidence>
<accession>A0A7G3ZGI0</accession>
<dbReference type="PROSITE" id="PS50943">
    <property type="entry name" value="HTH_CROC1"/>
    <property type="match status" value="1"/>
</dbReference>
<protein>
    <recommendedName>
        <fullName evidence="2">Multiprotein-bridging factor 1</fullName>
    </recommendedName>
</protein>
<organism evidence="9 10">
    <name type="scientific">Torulaspora globosa</name>
    <dbReference type="NCBI Taxonomy" id="48254"/>
    <lineage>
        <taxon>Eukaryota</taxon>
        <taxon>Fungi</taxon>
        <taxon>Dikarya</taxon>
        <taxon>Ascomycota</taxon>
        <taxon>Saccharomycotina</taxon>
        <taxon>Saccharomycetes</taxon>
        <taxon>Saccharomycetales</taxon>
        <taxon>Saccharomycetaceae</taxon>
        <taxon>Torulaspora</taxon>
    </lineage>
</organism>
<dbReference type="InterPro" id="IPR010982">
    <property type="entry name" value="Lambda_DNA-bd_dom_sf"/>
</dbReference>
<dbReference type="KEGG" id="tgb:HG536_0D01380"/>
<dbReference type="FunFam" id="1.10.260.40:FF:000015">
    <property type="entry name" value="Endothelial differentiation-related factor 1"/>
    <property type="match status" value="1"/>
</dbReference>
<dbReference type="Proteomes" id="UP000515788">
    <property type="component" value="Chromosome 4"/>
</dbReference>
<keyword evidence="5" id="KW-0804">Transcription</keyword>
<evidence type="ECO:0000256" key="7">
    <source>
        <dbReference type="SAM" id="MobiDB-lite"/>
    </source>
</evidence>
<proteinExistence type="inferred from homology"/>
<evidence type="ECO:0000256" key="5">
    <source>
        <dbReference type="ARBA" id="ARBA00023163"/>
    </source>
</evidence>
<keyword evidence="10" id="KW-1185">Reference proteome</keyword>
<evidence type="ECO:0000259" key="8">
    <source>
        <dbReference type="PROSITE" id="PS50943"/>
    </source>
</evidence>
<feature type="region of interest" description="Disordered" evidence="7">
    <location>
        <begin position="1"/>
        <end position="29"/>
    </location>
</feature>
<dbReference type="OrthoDB" id="10253401at2759"/>
<keyword evidence="4" id="KW-0238">DNA-binding</keyword>
<evidence type="ECO:0000256" key="2">
    <source>
        <dbReference type="ARBA" id="ARBA00014317"/>
    </source>
</evidence>
<dbReference type="PANTHER" id="PTHR10245">
    <property type="entry name" value="ENDOTHELIAL DIFFERENTIATION-RELATED FACTOR 1 MULTIPROTEIN BRIDGING FACTOR 1"/>
    <property type="match status" value="1"/>
</dbReference>
<dbReference type="CDD" id="cd00093">
    <property type="entry name" value="HTH_XRE"/>
    <property type="match status" value="1"/>
</dbReference>
<dbReference type="RefSeq" id="XP_037139290.1">
    <property type="nucleotide sequence ID" value="XM_037283394.1"/>
</dbReference>
<evidence type="ECO:0000313" key="10">
    <source>
        <dbReference type="Proteomes" id="UP000515788"/>
    </source>
</evidence>
<dbReference type="PANTHER" id="PTHR10245:SF15">
    <property type="entry name" value="ENDOTHELIAL DIFFERENTIATION-RELATED FACTOR 1"/>
    <property type="match status" value="1"/>
</dbReference>
<dbReference type="InterPro" id="IPR013729">
    <property type="entry name" value="MBF1_N"/>
</dbReference>
<dbReference type="EMBL" id="CP059249">
    <property type="protein sequence ID" value="QLL32616.1"/>
    <property type="molecule type" value="Genomic_DNA"/>
</dbReference>
<dbReference type="SUPFAM" id="SSF47413">
    <property type="entry name" value="lambda repressor-like DNA-binding domains"/>
    <property type="match status" value="1"/>
</dbReference>
<evidence type="ECO:0000256" key="4">
    <source>
        <dbReference type="ARBA" id="ARBA00023125"/>
    </source>
</evidence>